<evidence type="ECO:0000313" key="1">
    <source>
        <dbReference type="EMBL" id="TDQ44812.1"/>
    </source>
</evidence>
<dbReference type="InterPro" id="IPR003749">
    <property type="entry name" value="ThiS/MoaD-like"/>
</dbReference>
<dbReference type="CDD" id="cd00565">
    <property type="entry name" value="Ubl_ThiS"/>
    <property type="match status" value="1"/>
</dbReference>
<dbReference type="InterPro" id="IPR016155">
    <property type="entry name" value="Mopterin_synth/thiamin_S_b"/>
</dbReference>
<sequence>MPGAVDAPMRVTLKLFATLGDYLPADARFNQVELDLEAGTTVQAVIERHNLPPKLVHLVLVNGHFVPPQERSGRALAEGDVLAIWPPIAGG</sequence>
<dbReference type="SUPFAM" id="SSF54285">
    <property type="entry name" value="MoaD/ThiS"/>
    <property type="match status" value="1"/>
</dbReference>
<dbReference type="EMBL" id="SNYL01000002">
    <property type="protein sequence ID" value="TDQ44812.1"/>
    <property type="molecule type" value="Genomic_DNA"/>
</dbReference>
<comment type="caution">
    <text evidence="1">The sequence shown here is derived from an EMBL/GenBank/DDBJ whole genome shotgun (WGS) entry which is preliminary data.</text>
</comment>
<dbReference type="Proteomes" id="UP000295510">
    <property type="component" value="Unassembled WGS sequence"/>
</dbReference>
<protein>
    <submittedName>
        <fullName evidence="1">Thiamine biosynthesis protein ThiS</fullName>
    </submittedName>
</protein>
<dbReference type="Pfam" id="PF02597">
    <property type="entry name" value="ThiS"/>
    <property type="match status" value="1"/>
</dbReference>
<proteinExistence type="predicted"/>
<reference evidence="1 2" key="1">
    <citation type="submission" date="2019-03" db="EMBL/GenBank/DDBJ databases">
        <title>Genomic Encyclopedia of Type Strains, Phase IV (KMG-IV): sequencing the most valuable type-strain genomes for metagenomic binning, comparative biology and taxonomic classification.</title>
        <authorList>
            <person name="Goeker M."/>
        </authorList>
    </citation>
    <scope>NUCLEOTIDE SEQUENCE [LARGE SCALE GENOMIC DNA]</scope>
    <source>
        <strain evidence="1 2">DSM 19605</strain>
    </source>
</reference>
<organism evidence="1 2">
    <name type="scientific">Tepidicella xavieri</name>
    <dbReference type="NCBI Taxonomy" id="360241"/>
    <lineage>
        <taxon>Bacteria</taxon>
        <taxon>Pseudomonadati</taxon>
        <taxon>Pseudomonadota</taxon>
        <taxon>Betaproteobacteria</taxon>
        <taxon>Burkholderiales</taxon>
        <taxon>Tepidicella</taxon>
    </lineage>
</organism>
<name>A0A4R6UF42_9BURK</name>
<keyword evidence="2" id="KW-1185">Reference proteome</keyword>
<gene>
    <name evidence="1" type="ORF">DFR43_102155</name>
</gene>
<accession>A0A4R6UF42</accession>
<dbReference type="InterPro" id="IPR012675">
    <property type="entry name" value="Beta-grasp_dom_sf"/>
</dbReference>
<dbReference type="Gene3D" id="3.10.20.30">
    <property type="match status" value="1"/>
</dbReference>
<evidence type="ECO:0000313" key="2">
    <source>
        <dbReference type="Proteomes" id="UP000295510"/>
    </source>
</evidence>
<dbReference type="AlphaFoldDB" id="A0A4R6UF42"/>